<dbReference type="InterPro" id="IPR000719">
    <property type="entry name" value="Prot_kinase_dom"/>
</dbReference>
<keyword evidence="24" id="KW-1185">Reference proteome</keyword>
<evidence type="ECO:0000256" key="16">
    <source>
        <dbReference type="ARBA" id="ARBA00047899"/>
    </source>
</evidence>
<evidence type="ECO:0000256" key="3">
    <source>
        <dbReference type="ARBA" id="ARBA00022536"/>
    </source>
</evidence>
<name>A0A8B8N3U0_9MYRT</name>
<comment type="subcellular location">
    <subcellularLocation>
        <location evidence="1">Membrane</location>
        <topology evidence="1">Single-pass type I membrane protein</topology>
    </subcellularLocation>
</comment>
<keyword evidence="2 18" id="KW-0723">Serine/threonine-protein kinase</keyword>
<evidence type="ECO:0000313" key="24">
    <source>
        <dbReference type="Proteomes" id="UP000827889"/>
    </source>
</evidence>
<dbReference type="Pfam" id="PF00954">
    <property type="entry name" value="S_locus_glycop"/>
    <property type="match status" value="1"/>
</dbReference>
<evidence type="ECO:0000256" key="5">
    <source>
        <dbReference type="ARBA" id="ARBA00022692"/>
    </source>
</evidence>
<keyword evidence="5 20" id="KW-0812">Transmembrane</keyword>
<dbReference type="Pfam" id="PF00069">
    <property type="entry name" value="Pkinase"/>
    <property type="match status" value="1"/>
</dbReference>
<keyword evidence="14" id="KW-0675">Receptor</keyword>
<keyword evidence="13" id="KW-1015">Disulfide bond</keyword>
<gene>
    <name evidence="25" type="primary">LOC115730619</name>
</gene>
<evidence type="ECO:0000256" key="19">
    <source>
        <dbReference type="PROSITE-ProRule" id="PRU10141"/>
    </source>
</evidence>
<evidence type="ECO:0000256" key="15">
    <source>
        <dbReference type="ARBA" id="ARBA00023180"/>
    </source>
</evidence>
<evidence type="ECO:0000256" key="13">
    <source>
        <dbReference type="ARBA" id="ARBA00023157"/>
    </source>
</evidence>
<dbReference type="Gene3D" id="2.90.10.10">
    <property type="entry name" value="Bulb-type lectin domain"/>
    <property type="match status" value="2"/>
</dbReference>
<keyword evidence="7" id="KW-0430">Lectin</keyword>
<dbReference type="PROSITE" id="PS50927">
    <property type="entry name" value="BULB_LECTIN"/>
    <property type="match status" value="2"/>
</dbReference>
<keyword evidence="9 18" id="KW-0418">Kinase</keyword>
<keyword evidence="4 18" id="KW-0808">Transferase</keyword>
<dbReference type="PROSITE" id="PS50011">
    <property type="entry name" value="PROTEIN_KINASE_DOM"/>
    <property type="match status" value="1"/>
</dbReference>
<dbReference type="CDD" id="cd14066">
    <property type="entry name" value="STKc_IRAK"/>
    <property type="match status" value="1"/>
</dbReference>
<evidence type="ECO:0000256" key="20">
    <source>
        <dbReference type="SAM" id="Phobius"/>
    </source>
</evidence>
<evidence type="ECO:0000256" key="2">
    <source>
        <dbReference type="ARBA" id="ARBA00022527"/>
    </source>
</evidence>
<dbReference type="Pfam" id="PF01453">
    <property type="entry name" value="B_lectin"/>
    <property type="match status" value="1"/>
</dbReference>
<dbReference type="InterPro" id="IPR000858">
    <property type="entry name" value="S_locus_glycoprot_dom"/>
</dbReference>
<reference evidence="25" key="2">
    <citation type="submission" date="2025-08" db="UniProtKB">
        <authorList>
            <consortium name="RefSeq"/>
        </authorList>
    </citation>
    <scope>IDENTIFICATION</scope>
    <source>
        <tissue evidence="25">Leaf</tissue>
    </source>
</reference>
<keyword evidence="8 18" id="KW-0547">Nucleotide-binding</keyword>
<dbReference type="SMART" id="SM00108">
    <property type="entry name" value="B_lectin"/>
    <property type="match status" value="1"/>
</dbReference>
<feature type="domain" description="Protein kinase" evidence="22">
    <location>
        <begin position="516"/>
        <end position="786"/>
    </location>
</feature>
<dbReference type="GeneID" id="115730619"/>
<evidence type="ECO:0000256" key="18">
    <source>
        <dbReference type="PIRNR" id="PIRNR000641"/>
    </source>
</evidence>
<dbReference type="InterPro" id="IPR011009">
    <property type="entry name" value="Kinase-like_dom_sf"/>
</dbReference>
<dbReference type="FunFam" id="1.10.510.10:FF:000237">
    <property type="entry name" value="G-type lectin S-receptor-like serine/threonine-protein kinase"/>
    <property type="match status" value="1"/>
</dbReference>
<keyword evidence="10 18" id="KW-0067">ATP-binding</keyword>
<feature type="signal peptide" evidence="21">
    <location>
        <begin position="1"/>
        <end position="18"/>
    </location>
</feature>
<keyword evidence="15" id="KW-0325">Glycoprotein</keyword>
<dbReference type="InterPro" id="IPR036426">
    <property type="entry name" value="Bulb-type_lectin_dom_sf"/>
</dbReference>
<comment type="catalytic activity">
    <reaction evidence="16 18">
        <text>L-threonyl-[protein] + ATP = O-phospho-L-threonyl-[protein] + ADP + H(+)</text>
        <dbReference type="Rhea" id="RHEA:46608"/>
        <dbReference type="Rhea" id="RHEA-COMP:11060"/>
        <dbReference type="Rhea" id="RHEA-COMP:11605"/>
        <dbReference type="ChEBI" id="CHEBI:15378"/>
        <dbReference type="ChEBI" id="CHEBI:30013"/>
        <dbReference type="ChEBI" id="CHEBI:30616"/>
        <dbReference type="ChEBI" id="CHEBI:61977"/>
        <dbReference type="ChEBI" id="CHEBI:456216"/>
        <dbReference type="EC" id="2.7.11.1"/>
    </reaction>
</comment>
<evidence type="ECO:0000256" key="21">
    <source>
        <dbReference type="SAM" id="SignalP"/>
    </source>
</evidence>
<sequence>MASKYALFLLLLVHYRSATCDREHPGFIRLGSFLSPANHSTSWLSPSGRFAFGFYPNGDGFSVGIWMTSEAENTTPWTSEAENTTTWTANRDDRPVRSTAMLELTLDGRLLLRTDSRNSKLIASVSESASYAAMNDSGNFILYDKDHHVIWDSFSFPTDTLMGGQYLPHGAALLSSMSKSNRSTGRFRLEMQDDGNLVLYPIHTPNISLDAYWASVTQGDRLDLHLNSTGALLLIKNTDSTVRGTLYGGSSVSNNSITYRLVLDSNGILQLYSHSFNRTVVYKTSLEWSIPDDKCSVKSFCGFNSYCTLDDDQPVCRCLPGTNFVDMDQKSRGCERNFTEEWCRDSGRNASSRNIVPMENMGWDDPPYFQAKMQEDDCSKSCLEDCDCDVALLDLDSYCKKQKLPLKYARRNPKASSTAFFKVGFEGVKEKQAGATVPEVPLPTVIIRTKDATVLLLVVTLGLVTWSCVALAISGLFAFKLRFFEYRKLLDRGDIGLSQELALRSFSYKELKRATNGFKEELGKGSFGAVYKGSFSKGKRIVAVKRLEKVINEGEREFRAEMRVIGRTHHKNLVRLLGYCAEESKRLLVYEFMSNGSLADLLFRSQRRPDWSERVRIATEIAKGILYLHEECDAPIIHCDIKPQNILMDDFWTAKISDFGLAKLLMPDQTRTFTGVRGTRGYMAPEWQKNTPISLKTDVYSYGIVLLEIVCCRRNMEVDVQRPEEIVLSSWVYMHFEAGELEKLVRGEEVERKSLEKLIKVGLWCIQDEPALRPSMKCVAMMLEGITDIAVPPCPTAASL</sequence>
<accession>A0A8B8N3U0</accession>
<feature type="binding site" evidence="19">
    <location>
        <position position="545"/>
    </location>
    <ligand>
        <name>ATP</name>
        <dbReference type="ChEBI" id="CHEBI:30616"/>
    </ligand>
</feature>
<reference evidence="24" key="1">
    <citation type="submission" date="2025-05" db="UniProtKB">
        <authorList>
            <consortium name="RefSeq"/>
        </authorList>
    </citation>
    <scope>NUCLEOTIDE SEQUENCE [LARGE SCALE GENOMIC DNA]</scope>
</reference>
<evidence type="ECO:0000256" key="9">
    <source>
        <dbReference type="ARBA" id="ARBA00022777"/>
    </source>
</evidence>
<dbReference type="PIRSF" id="PIRSF000641">
    <property type="entry name" value="SRK"/>
    <property type="match status" value="1"/>
</dbReference>
<evidence type="ECO:0000256" key="4">
    <source>
        <dbReference type="ARBA" id="ARBA00022679"/>
    </source>
</evidence>
<dbReference type="FunFam" id="3.30.200.20:FF:000059">
    <property type="entry name" value="S-receptor-like serine/threonine-protein kinase"/>
    <property type="match status" value="1"/>
</dbReference>
<evidence type="ECO:0000259" key="23">
    <source>
        <dbReference type="PROSITE" id="PS50927"/>
    </source>
</evidence>
<evidence type="ECO:0000256" key="17">
    <source>
        <dbReference type="ARBA" id="ARBA00048679"/>
    </source>
</evidence>
<dbReference type="GO" id="GO:0030246">
    <property type="term" value="F:carbohydrate binding"/>
    <property type="evidence" value="ECO:0007669"/>
    <property type="project" value="UniProtKB-KW"/>
</dbReference>
<feature type="domain" description="Bulb-type lectin" evidence="23">
    <location>
        <begin position="30"/>
        <end position="155"/>
    </location>
</feature>
<dbReference type="PROSITE" id="PS00108">
    <property type="entry name" value="PROTEIN_KINASE_ST"/>
    <property type="match status" value="1"/>
</dbReference>
<evidence type="ECO:0000259" key="22">
    <source>
        <dbReference type="PROSITE" id="PS50011"/>
    </source>
</evidence>
<dbReference type="SUPFAM" id="SSF56112">
    <property type="entry name" value="Protein kinase-like (PK-like)"/>
    <property type="match status" value="1"/>
</dbReference>
<dbReference type="FunFam" id="2.90.10.10:FF:000026">
    <property type="entry name" value="Serine/threonine-protein kinase"/>
    <property type="match status" value="1"/>
</dbReference>
<feature type="transmembrane region" description="Helical" evidence="20">
    <location>
        <begin position="454"/>
        <end position="479"/>
    </location>
</feature>
<comment type="catalytic activity">
    <reaction evidence="17 18">
        <text>L-seryl-[protein] + ATP = O-phospho-L-seryl-[protein] + ADP + H(+)</text>
        <dbReference type="Rhea" id="RHEA:17989"/>
        <dbReference type="Rhea" id="RHEA-COMP:9863"/>
        <dbReference type="Rhea" id="RHEA-COMP:11604"/>
        <dbReference type="ChEBI" id="CHEBI:15378"/>
        <dbReference type="ChEBI" id="CHEBI:29999"/>
        <dbReference type="ChEBI" id="CHEBI:30616"/>
        <dbReference type="ChEBI" id="CHEBI:83421"/>
        <dbReference type="ChEBI" id="CHEBI:456216"/>
        <dbReference type="EC" id="2.7.11.1"/>
    </reaction>
</comment>
<dbReference type="InterPro" id="IPR024171">
    <property type="entry name" value="SRK-like_kinase"/>
</dbReference>
<evidence type="ECO:0000256" key="12">
    <source>
        <dbReference type="ARBA" id="ARBA00023136"/>
    </source>
</evidence>
<evidence type="ECO:0000256" key="8">
    <source>
        <dbReference type="ARBA" id="ARBA00022741"/>
    </source>
</evidence>
<dbReference type="RefSeq" id="XP_030517091.1">
    <property type="nucleotide sequence ID" value="XM_030661231.2"/>
</dbReference>
<evidence type="ECO:0000256" key="14">
    <source>
        <dbReference type="ARBA" id="ARBA00023170"/>
    </source>
</evidence>
<dbReference type="OrthoDB" id="1668230at2759"/>
<evidence type="ECO:0000256" key="10">
    <source>
        <dbReference type="ARBA" id="ARBA00022840"/>
    </source>
</evidence>
<dbReference type="PROSITE" id="PS00107">
    <property type="entry name" value="PROTEIN_KINASE_ATP"/>
    <property type="match status" value="1"/>
</dbReference>
<keyword evidence="6 21" id="KW-0732">Signal</keyword>
<protein>
    <recommendedName>
        <fullName evidence="18">Receptor-like serine/threonine-protein kinase</fullName>
        <ecNumber evidence="18">2.7.11.1</ecNumber>
    </recommendedName>
</protein>
<dbReference type="KEGG" id="rarg:115730619"/>
<dbReference type="InterPro" id="IPR017441">
    <property type="entry name" value="Protein_kinase_ATP_BS"/>
</dbReference>
<dbReference type="SMART" id="SM00220">
    <property type="entry name" value="S_TKc"/>
    <property type="match status" value="1"/>
</dbReference>
<dbReference type="GO" id="GO:0005524">
    <property type="term" value="F:ATP binding"/>
    <property type="evidence" value="ECO:0007669"/>
    <property type="project" value="UniProtKB-UniRule"/>
</dbReference>
<dbReference type="GO" id="GO:0016020">
    <property type="term" value="C:membrane"/>
    <property type="evidence" value="ECO:0007669"/>
    <property type="project" value="UniProtKB-SubCell"/>
</dbReference>
<keyword evidence="11 20" id="KW-1133">Transmembrane helix</keyword>
<evidence type="ECO:0000256" key="6">
    <source>
        <dbReference type="ARBA" id="ARBA00022729"/>
    </source>
</evidence>
<dbReference type="InterPro" id="IPR008271">
    <property type="entry name" value="Ser/Thr_kinase_AS"/>
</dbReference>
<comment type="similarity">
    <text evidence="18">Belongs to the protein kinase superfamily. Ser/Thr protein kinase family.</text>
</comment>
<dbReference type="InterPro" id="IPR051343">
    <property type="entry name" value="G-type_lectin_kinases/EP1-like"/>
</dbReference>
<proteinExistence type="inferred from homology"/>
<dbReference type="Gene3D" id="1.10.510.10">
    <property type="entry name" value="Transferase(Phosphotransferase) domain 1"/>
    <property type="match status" value="1"/>
</dbReference>
<dbReference type="PANTHER" id="PTHR47976:SF27">
    <property type="entry name" value="RECEPTOR-LIKE SERINE_THREONINE-PROTEIN KINASE"/>
    <property type="match status" value="1"/>
</dbReference>
<dbReference type="SUPFAM" id="SSF51110">
    <property type="entry name" value="alpha-D-mannose-specific plant lectins"/>
    <property type="match status" value="2"/>
</dbReference>
<dbReference type="InterPro" id="IPR001480">
    <property type="entry name" value="Bulb-type_lectin_dom"/>
</dbReference>
<evidence type="ECO:0000313" key="25">
    <source>
        <dbReference type="RefSeq" id="XP_030517091.1"/>
    </source>
</evidence>
<dbReference type="AlphaFoldDB" id="A0A8B8N3U0"/>
<evidence type="ECO:0000256" key="7">
    <source>
        <dbReference type="ARBA" id="ARBA00022734"/>
    </source>
</evidence>
<dbReference type="GO" id="GO:0048544">
    <property type="term" value="P:recognition of pollen"/>
    <property type="evidence" value="ECO:0007669"/>
    <property type="project" value="InterPro"/>
</dbReference>
<dbReference type="Proteomes" id="UP000827889">
    <property type="component" value="Chromosome 1"/>
</dbReference>
<evidence type="ECO:0000256" key="11">
    <source>
        <dbReference type="ARBA" id="ARBA00022989"/>
    </source>
</evidence>
<dbReference type="PANTHER" id="PTHR47976">
    <property type="entry name" value="G-TYPE LECTIN S-RECEPTOR-LIKE SERINE/THREONINE-PROTEIN KINASE SD2-5"/>
    <property type="match status" value="1"/>
</dbReference>
<keyword evidence="3" id="KW-0245">EGF-like domain</keyword>
<dbReference type="GO" id="GO:0004674">
    <property type="term" value="F:protein serine/threonine kinase activity"/>
    <property type="evidence" value="ECO:0007669"/>
    <property type="project" value="UniProtKB-KW"/>
</dbReference>
<dbReference type="EC" id="2.7.11.1" evidence="18"/>
<feature type="domain" description="Bulb-type lectin" evidence="23">
    <location>
        <begin position="158"/>
        <end position="284"/>
    </location>
</feature>
<keyword evidence="12 20" id="KW-0472">Membrane</keyword>
<organism evidence="24 25">
    <name type="scientific">Rhodamnia argentea</name>
    <dbReference type="NCBI Taxonomy" id="178133"/>
    <lineage>
        <taxon>Eukaryota</taxon>
        <taxon>Viridiplantae</taxon>
        <taxon>Streptophyta</taxon>
        <taxon>Embryophyta</taxon>
        <taxon>Tracheophyta</taxon>
        <taxon>Spermatophyta</taxon>
        <taxon>Magnoliopsida</taxon>
        <taxon>eudicotyledons</taxon>
        <taxon>Gunneridae</taxon>
        <taxon>Pentapetalae</taxon>
        <taxon>rosids</taxon>
        <taxon>malvids</taxon>
        <taxon>Myrtales</taxon>
        <taxon>Myrtaceae</taxon>
        <taxon>Myrtoideae</taxon>
        <taxon>Myrteae</taxon>
        <taxon>Australasian group</taxon>
        <taxon>Rhodamnia</taxon>
    </lineage>
</organism>
<evidence type="ECO:0000256" key="1">
    <source>
        <dbReference type="ARBA" id="ARBA00004479"/>
    </source>
</evidence>
<dbReference type="Gene3D" id="3.30.200.20">
    <property type="entry name" value="Phosphorylase Kinase, domain 1"/>
    <property type="match status" value="1"/>
</dbReference>
<feature type="chain" id="PRO_5044666901" description="Receptor-like serine/threonine-protein kinase" evidence="21">
    <location>
        <begin position="19"/>
        <end position="800"/>
    </location>
</feature>